<dbReference type="PANTHER" id="PTHR35124">
    <property type="entry name" value="CYTOCHROME P450 FAMILY PROTEIN"/>
    <property type="match status" value="1"/>
</dbReference>
<feature type="transmembrane region" description="Helical" evidence="1">
    <location>
        <begin position="26"/>
        <end position="45"/>
    </location>
</feature>
<keyword evidence="1" id="KW-0472">Membrane</keyword>
<keyword evidence="3" id="KW-1185">Reference proteome</keyword>
<evidence type="ECO:0000256" key="1">
    <source>
        <dbReference type="SAM" id="Phobius"/>
    </source>
</evidence>
<protein>
    <submittedName>
        <fullName evidence="2">Oxygenase</fullName>
    </submittedName>
</protein>
<organism evidence="2 3">
    <name type="scientific">Lithospermum erythrorhizon</name>
    <name type="common">Purple gromwell</name>
    <name type="synonym">Lithospermum officinale var. erythrorhizon</name>
    <dbReference type="NCBI Taxonomy" id="34254"/>
    <lineage>
        <taxon>Eukaryota</taxon>
        <taxon>Viridiplantae</taxon>
        <taxon>Streptophyta</taxon>
        <taxon>Embryophyta</taxon>
        <taxon>Tracheophyta</taxon>
        <taxon>Spermatophyta</taxon>
        <taxon>Magnoliopsida</taxon>
        <taxon>eudicotyledons</taxon>
        <taxon>Gunneridae</taxon>
        <taxon>Pentapetalae</taxon>
        <taxon>asterids</taxon>
        <taxon>lamiids</taxon>
        <taxon>Boraginales</taxon>
        <taxon>Boraginaceae</taxon>
        <taxon>Boraginoideae</taxon>
        <taxon>Lithospermeae</taxon>
        <taxon>Lithospermum</taxon>
    </lineage>
</organism>
<gene>
    <name evidence="2" type="ORF">LIER_40260</name>
</gene>
<sequence length="645" mass="73072">MIPPLSEKGTKFAWIFKQNQSPMIHWGFRVLMFGVLLALLLVWGIDSVSVTTFQTYVVGLKPSKTHSDSQVAISHQDLSFTNYASSPTQPPLPILHDPMSLKGLPSKWNKSKSDSMQSYPFGLPMPQQNLGQPHVSISPEVAPEQENLPKIGSVSNENVGEVRVKMESLEWVSAKFEANYTTHLMADWLAPGGEPCKDSKSVNISVPELDTKKNIILSAGEIHEFVFQAVDDQGSFRCSGGDYFETDISGESWKSRPPIKDFGNGTYSFSLQVHQDFAGDYNFTIILLFRLFEGLKISTEKHAFDKVLRVIPIKFKRTSAQLPMIKECKKGDFVKDVWSGRWTRHAKNGSCEISDDGRFRCQEPNFPCQHPWCDGSLGLLESNGWVYSTQCSFKIFNSDEAWNCLSGRWIFWWGDSNHCDTIRNILNFVLGIGNVPVVPRIYDSNVTNPKNPSQVVRFTSIFNGHWNSSSNYQGLNSLSNADYRKLLKGYFSGNVVPDTIIMNSGLHDGIYWPNLRRFVGGADFTAKFWKEVFDSMRERGVVPPVVIYRTTITTGGYARRLAFNPSKMEAFNGVVLDKLRQYGVVEKVIDDFDLTYPWHYDNRCNDGVHYGRAPAKMKWRDGQIGHQYFVDLMLCHVLFNALCSR</sequence>
<dbReference type="EMBL" id="BAABME010022882">
    <property type="protein sequence ID" value="GAA0166818.1"/>
    <property type="molecule type" value="Genomic_DNA"/>
</dbReference>
<name>A0AAV3QW10_LITER</name>
<keyword evidence="1" id="KW-1133">Transmembrane helix</keyword>
<evidence type="ECO:0000313" key="3">
    <source>
        <dbReference type="Proteomes" id="UP001454036"/>
    </source>
</evidence>
<keyword evidence="1" id="KW-0812">Transmembrane</keyword>
<reference evidence="2 3" key="1">
    <citation type="submission" date="2024-01" db="EMBL/GenBank/DDBJ databases">
        <title>The complete chloroplast genome sequence of Lithospermum erythrorhizon: insights into the phylogenetic relationship among Boraginaceae species and the maternal lineages of purple gromwells.</title>
        <authorList>
            <person name="Okada T."/>
            <person name="Watanabe K."/>
        </authorList>
    </citation>
    <scope>NUCLEOTIDE SEQUENCE [LARGE SCALE GENOMIC DNA]</scope>
</reference>
<proteinExistence type="predicted"/>
<evidence type="ECO:0000313" key="2">
    <source>
        <dbReference type="EMBL" id="GAA0166818.1"/>
    </source>
</evidence>
<dbReference type="Gene3D" id="2.60.40.10">
    <property type="entry name" value="Immunoglobulins"/>
    <property type="match status" value="1"/>
</dbReference>
<comment type="caution">
    <text evidence="2">The sequence shown here is derived from an EMBL/GenBank/DDBJ whole genome shotgun (WGS) entry which is preliminary data.</text>
</comment>
<dbReference type="PANTHER" id="PTHR35124:SF1">
    <property type="entry name" value="CYTOCHROME P450 FAMILY PROTEIN"/>
    <property type="match status" value="1"/>
</dbReference>
<dbReference type="Proteomes" id="UP001454036">
    <property type="component" value="Unassembled WGS sequence"/>
</dbReference>
<dbReference type="InterPro" id="IPR013783">
    <property type="entry name" value="Ig-like_fold"/>
</dbReference>
<accession>A0AAV3QW10</accession>
<dbReference type="AlphaFoldDB" id="A0AAV3QW10"/>